<dbReference type="EC" id="6.5.1.1" evidence="14"/>
<name>A0A1F7I3B7_9BACT</name>
<proteinExistence type="inferred from homology"/>
<accession>A0A1F7I3B7</accession>
<evidence type="ECO:0000313" key="17">
    <source>
        <dbReference type="EMBL" id="OGK37880.1"/>
    </source>
</evidence>
<dbReference type="InterPro" id="IPR022865">
    <property type="entry name" value="DNA_ligae_ATP-dep_bac/arc"/>
</dbReference>
<comment type="cofactor">
    <cofactor evidence="14">
        <name>Mg(2+)</name>
        <dbReference type="ChEBI" id="CHEBI:18420"/>
    </cofactor>
</comment>
<dbReference type="Pfam" id="PF04675">
    <property type="entry name" value="DNA_ligase_A_N"/>
    <property type="match status" value="1"/>
</dbReference>
<dbReference type="Pfam" id="PF01068">
    <property type="entry name" value="DNA_ligase_A_M"/>
    <property type="match status" value="1"/>
</dbReference>
<dbReference type="GO" id="GO:0046872">
    <property type="term" value="F:metal ion binding"/>
    <property type="evidence" value="ECO:0007669"/>
    <property type="project" value="UniProtKB-KW"/>
</dbReference>
<dbReference type="Pfam" id="PF04679">
    <property type="entry name" value="DNA_ligase_A_C"/>
    <property type="match status" value="1"/>
</dbReference>
<dbReference type="GO" id="GO:0071897">
    <property type="term" value="P:DNA biosynthetic process"/>
    <property type="evidence" value="ECO:0007669"/>
    <property type="project" value="InterPro"/>
</dbReference>
<dbReference type="CDD" id="cd07893">
    <property type="entry name" value="OBF_DNA_ligase"/>
    <property type="match status" value="1"/>
</dbReference>
<dbReference type="GO" id="GO:0006281">
    <property type="term" value="P:DNA repair"/>
    <property type="evidence" value="ECO:0007669"/>
    <property type="project" value="UniProtKB-UniRule"/>
</dbReference>
<comment type="catalytic activity">
    <reaction evidence="13 14">
        <text>ATP + (deoxyribonucleotide)n-3'-hydroxyl + 5'-phospho-(deoxyribonucleotide)m = (deoxyribonucleotide)n+m + AMP + diphosphate.</text>
        <dbReference type="EC" id="6.5.1.1"/>
    </reaction>
</comment>
<dbReference type="GO" id="GO:0005524">
    <property type="term" value="F:ATP binding"/>
    <property type="evidence" value="ECO:0007669"/>
    <property type="project" value="UniProtKB-UniRule"/>
</dbReference>
<feature type="binding site" evidence="14">
    <location>
        <position position="427"/>
    </location>
    <ligand>
        <name>ATP</name>
        <dbReference type="ChEBI" id="CHEBI:30616"/>
    </ligand>
</feature>
<evidence type="ECO:0000256" key="5">
    <source>
        <dbReference type="ARBA" id="ARBA00022723"/>
    </source>
</evidence>
<dbReference type="NCBIfam" id="TIGR00574">
    <property type="entry name" value="dnl1"/>
    <property type="match status" value="1"/>
</dbReference>
<feature type="active site" description="N6-AMP-lysine intermediate" evidence="14">
    <location>
        <position position="249"/>
    </location>
</feature>
<evidence type="ECO:0000256" key="7">
    <source>
        <dbReference type="ARBA" id="ARBA00022763"/>
    </source>
</evidence>
<feature type="binding site" evidence="14">
    <location>
        <position position="271"/>
    </location>
    <ligand>
        <name>ATP</name>
        <dbReference type="ChEBI" id="CHEBI:30616"/>
    </ligand>
</feature>
<feature type="binding site" evidence="14">
    <location>
        <position position="421"/>
    </location>
    <ligand>
        <name>ATP</name>
        <dbReference type="ChEBI" id="CHEBI:30616"/>
    </ligand>
</feature>
<keyword evidence="2 14" id="KW-0436">Ligase</keyword>
<dbReference type="InterPro" id="IPR000977">
    <property type="entry name" value="DNA_ligase_ATP-dep"/>
</dbReference>
<evidence type="ECO:0000256" key="11">
    <source>
        <dbReference type="ARBA" id="ARBA00023204"/>
    </source>
</evidence>
<dbReference type="Gene3D" id="2.40.50.140">
    <property type="entry name" value="Nucleic acid-binding proteins"/>
    <property type="match status" value="1"/>
</dbReference>
<dbReference type="EMBL" id="MGAC01000028">
    <property type="protein sequence ID" value="OGK37880.1"/>
    <property type="molecule type" value="Genomic_DNA"/>
</dbReference>
<dbReference type="SUPFAM" id="SSF50249">
    <property type="entry name" value="Nucleic acid-binding proteins"/>
    <property type="match status" value="1"/>
</dbReference>
<dbReference type="GO" id="GO:0003910">
    <property type="term" value="F:DNA ligase (ATP) activity"/>
    <property type="evidence" value="ECO:0007669"/>
    <property type="project" value="UniProtKB-UniRule"/>
</dbReference>
<evidence type="ECO:0000256" key="3">
    <source>
        <dbReference type="ARBA" id="ARBA00022618"/>
    </source>
</evidence>
<comment type="caution">
    <text evidence="17">The sequence shown here is derived from an EMBL/GenBank/DDBJ whole genome shotgun (WGS) entry which is preliminary data.</text>
</comment>
<dbReference type="PANTHER" id="PTHR45674:SF4">
    <property type="entry name" value="DNA LIGASE 1"/>
    <property type="match status" value="1"/>
</dbReference>
<keyword evidence="3 14" id="KW-0132">Cell division</keyword>
<comment type="similarity">
    <text evidence="1 14 15">Belongs to the ATP-dependent DNA ligase family.</text>
</comment>
<evidence type="ECO:0000256" key="15">
    <source>
        <dbReference type="RuleBase" id="RU004196"/>
    </source>
</evidence>
<dbReference type="GO" id="GO:0051301">
    <property type="term" value="P:cell division"/>
    <property type="evidence" value="ECO:0007669"/>
    <property type="project" value="UniProtKB-KW"/>
</dbReference>
<feature type="domain" description="ATP-dependent DNA ligase family profile" evidence="16">
    <location>
        <begin position="329"/>
        <end position="468"/>
    </location>
</feature>
<evidence type="ECO:0000256" key="2">
    <source>
        <dbReference type="ARBA" id="ARBA00022598"/>
    </source>
</evidence>
<dbReference type="InterPro" id="IPR012340">
    <property type="entry name" value="NA-bd_OB-fold"/>
</dbReference>
<keyword evidence="10 14" id="KW-0233">DNA recombination</keyword>
<evidence type="ECO:0000256" key="12">
    <source>
        <dbReference type="ARBA" id="ARBA00023306"/>
    </source>
</evidence>
<evidence type="ECO:0000256" key="1">
    <source>
        <dbReference type="ARBA" id="ARBA00007572"/>
    </source>
</evidence>
<keyword evidence="9 14" id="KW-0460">Magnesium</keyword>
<sequence length="596" mass="67636">MKFSQLAQYFHKIEATSSRLTMTKILAELFNKLSADEIHLTAYLLQGRVKPLYEKVEFGMAEKMIMRAVASALQIGKGELERKYKQTGDVGETTEYFRKPITTLESKDLTITEVYRELLRMANESGSGSQDLKIRILSSLIRQLDALSARYITRIPLAVLRLGFSDMTVLDAYSWMQTGDKSFREKIQQAYHVRPDLGFIGQQLKQKGMKGIGKIQPQIFTPILMMRAERLSSAEKIIKTIGSCAVESKYDGFRLQVHYKKSTGEVRLYTRGLENASLMYPDIIAGIKKDVDACELIIEGEAIGFDPETGSFLPFQETVQRKRKYDIAKKASEIPLKLFAFELLYCDGKNYVQEQFAKRRQRLTQVIKKHKSDSDNTIILSPQEITADPKRLELIFDDAITHGLEGIVAKKLDGTYQPGARGWNWIKFKRSYSSKIEDTIDCLVMGFDKGKGKRVGFGIGAFLVGIYDKKQDKFVTMAKIGTGLTDVEWRELKKKTSPLVVQKQPKMYVVDKMMDCDVWVEPSIVVEIRADEITRSPVHTAGRILKPSKSGDALMVDVAGYALRFPRLERFRADKTPAEATSLPEVEKLYQAVNKK</sequence>
<comment type="function">
    <text evidence="14">DNA ligase that seals nicks in double-stranded DNA during DNA replication, DNA recombination and DNA repair.</text>
</comment>
<dbReference type="PANTHER" id="PTHR45674">
    <property type="entry name" value="DNA LIGASE 1/3 FAMILY MEMBER"/>
    <property type="match status" value="1"/>
</dbReference>
<keyword evidence="7 14" id="KW-0227">DNA damage</keyword>
<dbReference type="PROSITE" id="PS00333">
    <property type="entry name" value="DNA_LIGASE_A2"/>
    <property type="match status" value="1"/>
</dbReference>
<feature type="binding site" evidence="14">
    <location>
        <position position="341"/>
    </location>
    <ligand>
        <name>ATP</name>
        <dbReference type="ChEBI" id="CHEBI:30616"/>
    </ligand>
</feature>
<evidence type="ECO:0000256" key="9">
    <source>
        <dbReference type="ARBA" id="ARBA00022842"/>
    </source>
</evidence>
<organism evidence="17 18">
    <name type="scientific">Candidatus Roizmanbacteria bacterium RIFCSPHIGHO2_12_FULL_41_11</name>
    <dbReference type="NCBI Taxonomy" id="1802052"/>
    <lineage>
        <taxon>Bacteria</taxon>
        <taxon>Candidatus Roizmaniibacteriota</taxon>
    </lineage>
</organism>
<feature type="binding site" evidence="14">
    <location>
        <position position="254"/>
    </location>
    <ligand>
        <name>ATP</name>
        <dbReference type="ChEBI" id="CHEBI:30616"/>
    </ligand>
</feature>
<dbReference type="Gene3D" id="3.30.470.30">
    <property type="entry name" value="DNA ligase/mRNA capping enzyme"/>
    <property type="match status" value="1"/>
</dbReference>
<dbReference type="InterPro" id="IPR016059">
    <property type="entry name" value="DNA_ligase_ATP-dep_CS"/>
</dbReference>
<evidence type="ECO:0000256" key="6">
    <source>
        <dbReference type="ARBA" id="ARBA00022741"/>
    </source>
</evidence>
<gene>
    <name evidence="14" type="primary">lig</name>
    <name evidence="17" type="ORF">A3F03_01535</name>
</gene>
<evidence type="ECO:0000256" key="10">
    <source>
        <dbReference type="ARBA" id="ARBA00023172"/>
    </source>
</evidence>
<dbReference type="GO" id="GO:0006310">
    <property type="term" value="P:DNA recombination"/>
    <property type="evidence" value="ECO:0007669"/>
    <property type="project" value="UniProtKB-UniRule"/>
</dbReference>
<dbReference type="HAMAP" id="MF_00407">
    <property type="entry name" value="DNA_ligase"/>
    <property type="match status" value="1"/>
</dbReference>
<keyword evidence="4 14" id="KW-0235">DNA replication</keyword>
<keyword evidence="8 14" id="KW-0067">ATP-binding</keyword>
<dbReference type="Gene3D" id="1.10.3260.10">
    <property type="entry name" value="DNA ligase, ATP-dependent, N-terminal domain"/>
    <property type="match status" value="1"/>
</dbReference>
<dbReference type="GO" id="GO:0006273">
    <property type="term" value="P:lagging strand elongation"/>
    <property type="evidence" value="ECO:0007669"/>
    <property type="project" value="TreeGrafter"/>
</dbReference>
<dbReference type="SUPFAM" id="SSF117018">
    <property type="entry name" value="ATP-dependent DNA ligase DNA-binding domain"/>
    <property type="match status" value="1"/>
</dbReference>
<protein>
    <recommendedName>
        <fullName evidence="14">Probable DNA ligase</fullName>
        <ecNumber evidence="14">6.5.1.1</ecNumber>
    </recommendedName>
    <alternativeName>
        <fullName evidence="14">Polydeoxyribonucleotide synthase [ATP]</fullName>
    </alternativeName>
</protein>
<dbReference type="AlphaFoldDB" id="A0A1F7I3B7"/>
<dbReference type="PROSITE" id="PS50160">
    <property type="entry name" value="DNA_LIGASE_A3"/>
    <property type="match status" value="1"/>
</dbReference>
<evidence type="ECO:0000256" key="13">
    <source>
        <dbReference type="ARBA" id="ARBA00034003"/>
    </source>
</evidence>
<dbReference type="GO" id="GO:0003677">
    <property type="term" value="F:DNA binding"/>
    <property type="evidence" value="ECO:0007669"/>
    <property type="project" value="InterPro"/>
</dbReference>
<dbReference type="CDD" id="cd07901">
    <property type="entry name" value="Adenylation_DNA_ligase_Arch_LigB"/>
    <property type="match status" value="1"/>
</dbReference>
<keyword evidence="12 14" id="KW-0131">Cell cycle</keyword>
<feature type="binding site" evidence="14">
    <location>
        <position position="247"/>
    </location>
    <ligand>
        <name>ATP</name>
        <dbReference type="ChEBI" id="CHEBI:30616"/>
    </ligand>
</feature>
<dbReference type="Proteomes" id="UP000176803">
    <property type="component" value="Unassembled WGS sequence"/>
</dbReference>
<dbReference type="FunFam" id="1.10.3260.10:FF:000007">
    <property type="entry name" value="DNA ligase"/>
    <property type="match status" value="1"/>
</dbReference>
<reference evidence="17 18" key="1">
    <citation type="journal article" date="2016" name="Nat. Commun.">
        <title>Thousands of microbial genomes shed light on interconnected biogeochemical processes in an aquifer system.</title>
        <authorList>
            <person name="Anantharaman K."/>
            <person name="Brown C.T."/>
            <person name="Hug L.A."/>
            <person name="Sharon I."/>
            <person name="Castelle C.J."/>
            <person name="Probst A.J."/>
            <person name="Thomas B.C."/>
            <person name="Singh A."/>
            <person name="Wilkins M.J."/>
            <person name="Karaoz U."/>
            <person name="Brodie E.L."/>
            <person name="Williams K.H."/>
            <person name="Hubbard S.S."/>
            <person name="Banfield J.F."/>
        </authorList>
    </citation>
    <scope>NUCLEOTIDE SEQUENCE [LARGE SCALE GENOMIC DNA]</scope>
</reference>
<evidence type="ECO:0000259" key="16">
    <source>
        <dbReference type="PROSITE" id="PS50160"/>
    </source>
</evidence>
<dbReference type="SUPFAM" id="SSF56091">
    <property type="entry name" value="DNA ligase/mRNA capping enzyme, catalytic domain"/>
    <property type="match status" value="1"/>
</dbReference>
<dbReference type="InterPro" id="IPR012309">
    <property type="entry name" value="DNA_ligase_ATP-dep_C"/>
</dbReference>
<dbReference type="InterPro" id="IPR050191">
    <property type="entry name" value="ATP-dep_DNA_ligase"/>
</dbReference>
<evidence type="ECO:0000313" key="18">
    <source>
        <dbReference type="Proteomes" id="UP000176803"/>
    </source>
</evidence>
<dbReference type="InterPro" id="IPR012310">
    <property type="entry name" value="DNA_ligase_ATP-dep_cent"/>
</dbReference>
<dbReference type="InterPro" id="IPR012308">
    <property type="entry name" value="DNA_ligase_ATP-dep_N"/>
</dbReference>
<feature type="binding site" evidence="14">
    <location>
        <position position="301"/>
    </location>
    <ligand>
        <name>ATP</name>
        <dbReference type="ChEBI" id="CHEBI:30616"/>
    </ligand>
</feature>
<keyword evidence="11 14" id="KW-0234">DNA repair</keyword>
<dbReference type="InterPro" id="IPR036599">
    <property type="entry name" value="DNA_ligase_N_sf"/>
</dbReference>
<evidence type="ECO:0000256" key="14">
    <source>
        <dbReference type="HAMAP-Rule" id="MF_00407"/>
    </source>
</evidence>
<keyword evidence="6 14" id="KW-0547">Nucleotide-binding</keyword>
<evidence type="ECO:0000256" key="8">
    <source>
        <dbReference type="ARBA" id="ARBA00022840"/>
    </source>
</evidence>
<evidence type="ECO:0000256" key="4">
    <source>
        <dbReference type="ARBA" id="ARBA00022705"/>
    </source>
</evidence>
<keyword evidence="5 14" id="KW-0479">Metal-binding</keyword>